<dbReference type="Proteomes" id="UP000722989">
    <property type="component" value="Unassembled WGS sequence"/>
</dbReference>
<keyword evidence="10" id="KW-1185">Reference proteome</keyword>
<proteinExistence type="predicted"/>
<evidence type="ECO:0000259" key="8">
    <source>
        <dbReference type="PROSITE" id="PS50109"/>
    </source>
</evidence>
<reference evidence="9 10" key="1">
    <citation type="submission" date="2020-03" db="EMBL/GenBank/DDBJ databases">
        <title>WGS of the type strain of Planosporangium spp.</title>
        <authorList>
            <person name="Thawai C."/>
        </authorList>
    </citation>
    <scope>NUCLEOTIDE SEQUENCE [LARGE SCALE GENOMIC DNA]</scope>
    <source>
        <strain evidence="9 10">TBRC 5610</strain>
    </source>
</reference>
<evidence type="ECO:0000256" key="7">
    <source>
        <dbReference type="ARBA" id="ARBA00023012"/>
    </source>
</evidence>
<dbReference type="EMBL" id="JAATVY010000054">
    <property type="protein sequence ID" value="NJC74268.1"/>
    <property type="molecule type" value="Genomic_DNA"/>
</dbReference>
<dbReference type="Gene3D" id="3.30.565.10">
    <property type="entry name" value="Histidine kinase-like ATPase, C-terminal domain"/>
    <property type="match status" value="1"/>
</dbReference>
<keyword evidence="4" id="KW-0547">Nucleotide-binding</keyword>
<evidence type="ECO:0000256" key="3">
    <source>
        <dbReference type="ARBA" id="ARBA00022679"/>
    </source>
</evidence>
<feature type="domain" description="Histidine kinase" evidence="8">
    <location>
        <begin position="1"/>
        <end position="72"/>
    </location>
</feature>
<dbReference type="PANTHER" id="PTHR43065">
    <property type="entry name" value="SENSOR HISTIDINE KINASE"/>
    <property type="match status" value="1"/>
</dbReference>
<dbReference type="InterPro" id="IPR004358">
    <property type="entry name" value="Sig_transdc_His_kin-like_C"/>
</dbReference>
<keyword evidence="7" id="KW-0902">Two-component regulatory system</keyword>
<dbReference type="PRINTS" id="PR00344">
    <property type="entry name" value="BCTRLSENSOR"/>
</dbReference>
<evidence type="ECO:0000256" key="5">
    <source>
        <dbReference type="ARBA" id="ARBA00022777"/>
    </source>
</evidence>
<dbReference type="Pfam" id="PF02518">
    <property type="entry name" value="HATPase_c"/>
    <property type="match status" value="1"/>
</dbReference>
<protein>
    <recommendedName>
        <fullName evidence="2">histidine kinase</fullName>
        <ecNumber evidence="2">2.7.13.3</ecNumber>
    </recommendedName>
</protein>
<keyword evidence="3" id="KW-0808">Transferase</keyword>
<evidence type="ECO:0000256" key="2">
    <source>
        <dbReference type="ARBA" id="ARBA00012438"/>
    </source>
</evidence>
<comment type="caution">
    <text evidence="9">The sequence shown here is derived from an EMBL/GenBank/DDBJ whole genome shotgun (WGS) entry which is preliminary data.</text>
</comment>
<sequence length="78" mass="7931">MISIANNGCGIPEHLQEVIFEPVITTKEVGKGSGQGLALAWAVVVGGHAGTTEADSPPGEGTRFIVRRPVHGKAAGQG</sequence>
<dbReference type="InterPro" id="IPR005467">
    <property type="entry name" value="His_kinase_dom"/>
</dbReference>
<evidence type="ECO:0000256" key="6">
    <source>
        <dbReference type="ARBA" id="ARBA00022840"/>
    </source>
</evidence>
<gene>
    <name evidence="9" type="ORF">HC031_31815</name>
</gene>
<keyword evidence="5" id="KW-0418">Kinase</keyword>
<dbReference type="EC" id="2.7.13.3" evidence="2"/>
<name>A0ABX0Y8B3_9ACTN</name>
<dbReference type="InterPro" id="IPR003594">
    <property type="entry name" value="HATPase_dom"/>
</dbReference>
<dbReference type="RefSeq" id="WP_167929170.1">
    <property type="nucleotide sequence ID" value="NZ_JAATVY010000054.1"/>
</dbReference>
<keyword evidence="6" id="KW-0067">ATP-binding</keyword>
<evidence type="ECO:0000313" key="9">
    <source>
        <dbReference type="EMBL" id="NJC74268.1"/>
    </source>
</evidence>
<evidence type="ECO:0000313" key="10">
    <source>
        <dbReference type="Proteomes" id="UP000722989"/>
    </source>
</evidence>
<dbReference type="PROSITE" id="PS50109">
    <property type="entry name" value="HIS_KIN"/>
    <property type="match status" value="1"/>
</dbReference>
<dbReference type="InterPro" id="IPR036890">
    <property type="entry name" value="HATPase_C_sf"/>
</dbReference>
<dbReference type="PANTHER" id="PTHR43065:SF46">
    <property type="entry name" value="C4-DICARBOXYLATE TRANSPORT SENSOR PROTEIN DCTB"/>
    <property type="match status" value="1"/>
</dbReference>
<organism evidence="9 10">
    <name type="scientific">Planosporangium thailandense</name>
    <dbReference type="NCBI Taxonomy" id="765197"/>
    <lineage>
        <taxon>Bacteria</taxon>
        <taxon>Bacillati</taxon>
        <taxon>Actinomycetota</taxon>
        <taxon>Actinomycetes</taxon>
        <taxon>Micromonosporales</taxon>
        <taxon>Micromonosporaceae</taxon>
        <taxon>Planosporangium</taxon>
    </lineage>
</organism>
<accession>A0ABX0Y8B3</accession>
<evidence type="ECO:0000256" key="4">
    <source>
        <dbReference type="ARBA" id="ARBA00022741"/>
    </source>
</evidence>
<evidence type="ECO:0000256" key="1">
    <source>
        <dbReference type="ARBA" id="ARBA00000085"/>
    </source>
</evidence>
<comment type="catalytic activity">
    <reaction evidence="1">
        <text>ATP + protein L-histidine = ADP + protein N-phospho-L-histidine.</text>
        <dbReference type="EC" id="2.7.13.3"/>
    </reaction>
</comment>
<dbReference type="SUPFAM" id="SSF55874">
    <property type="entry name" value="ATPase domain of HSP90 chaperone/DNA topoisomerase II/histidine kinase"/>
    <property type="match status" value="1"/>
</dbReference>